<dbReference type="Proteomes" id="UP001447188">
    <property type="component" value="Unassembled WGS sequence"/>
</dbReference>
<evidence type="ECO:0000313" key="4">
    <source>
        <dbReference type="EMBL" id="KAL0636927.1"/>
    </source>
</evidence>
<proteinExistence type="predicted"/>
<dbReference type="InterPro" id="IPR003604">
    <property type="entry name" value="Matrin/U1-like-C_Znf_C2H2"/>
</dbReference>
<evidence type="ECO:0000313" key="5">
    <source>
        <dbReference type="Proteomes" id="UP001447188"/>
    </source>
</evidence>
<keyword evidence="1" id="KW-0863">Zinc-finger</keyword>
<feature type="domain" description="U1-type" evidence="3">
    <location>
        <begin position="294"/>
        <end position="327"/>
    </location>
</feature>
<feature type="domain" description="U1-type" evidence="3">
    <location>
        <begin position="194"/>
        <end position="227"/>
    </location>
</feature>
<feature type="domain" description="U1-type" evidence="3">
    <location>
        <begin position="605"/>
        <end position="638"/>
    </location>
</feature>
<reference evidence="4 5" key="1">
    <citation type="submission" date="2024-02" db="EMBL/GenBank/DDBJ databases">
        <title>Discinaceae phylogenomics.</title>
        <authorList>
            <person name="Dirks A.C."/>
            <person name="James T.Y."/>
        </authorList>
    </citation>
    <scope>NUCLEOTIDE SEQUENCE [LARGE SCALE GENOMIC DNA]</scope>
    <source>
        <strain evidence="4 5">ACD0624</strain>
    </source>
</reference>
<keyword evidence="1" id="KW-0479">Metal-binding</keyword>
<feature type="compositionally biased region" description="Basic residues" evidence="2">
    <location>
        <begin position="450"/>
        <end position="463"/>
    </location>
</feature>
<feature type="domain" description="U1-type" evidence="3">
    <location>
        <begin position="549"/>
        <end position="582"/>
    </location>
</feature>
<feature type="region of interest" description="Disordered" evidence="2">
    <location>
        <begin position="427"/>
        <end position="463"/>
    </location>
</feature>
<feature type="domain" description="U1-type" evidence="3">
    <location>
        <begin position="150"/>
        <end position="183"/>
    </location>
</feature>
<evidence type="ECO:0000256" key="1">
    <source>
        <dbReference type="ARBA" id="ARBA00022771"/>
    </source>
</evidence>
<keyword evidence="5" id="KW-1185">Reference proteome</keyword>
<feature type="compositionally biased region" description="Low complexity" evidence="2">
    <location>
        <begin position="509"/>
        <end position="520"/>
    </location>
</feature>
<feature type="region of interest" description="Disordered" evidence="2">
    <location>
        <begin position="67"/>
        <end position="144"/>
    </location>
</feature>
<organism evidence="4 5">
    <name type="scientific">Discina gigas</name>
    <dbReference type="NCBI Taxonomy" id="1032678"/>
    <lineage>
        <taxon>Eukaryota</taxon>
        <taxon>Fungi</taxon>
        <taxon>Dikarya</taxon>
        <taxon>Ascomycota</taxon>
        <taxon>Pezizomycotina</taxon>
        <taxon>Pezizomycetes</taxon>
        <taxon>Pezizales</taxon>
        <taxon>Discinaceae</taxon>
        <taxon>Discina</taxon>
    </lineage>
</organism>
<comment type="caution">
    <text evidence="4">The sequence shown here is derived from an EMBL/GenBank/DDBJ whole genome shotgun (WGS) entry which is preliminary data.</text>
</comment>
<dbReference type="SMART" id="SM00451">
    <property type="entry name" value="ZnF_U1"/>
    <property type="match status" value="6"/>
</dbReference>
<sequence>MTYYPPDAIAWHCNICNTPVDVGLKIDHLVSSEHRRCAVMHPLGKLEDELTGRYVFGGLDGQDYDGGEGGVSVGGGGGEVGKVKGKQATVEDVGDYGEDGDGYEESESEGEEEEEEDDDEESEYSDEEEEDGEEYEEGEYEEGEYREAGEMLWTCEICSITINVFGRDDHIRSRAHLREARALVHPLPTPPPPVPTWYCAICEEEMTVFHQADHVASKQHLKNFRNQTPTHDPRPAIPITFSIPGHPHSLPPNHFPITPEVIKSTAYRFRNTFYCITCAAEFDLSTQDLHLDTTSTWDCTICPAKMHPAAREQHLRSTKHLTATAPSQFVPDLFYCTVCRHTYPLASRTEHLSGEWHRSLSAAQTPVTQMPLNPGARTWMRTTDAPMRMTPQPAIQDVCYVCKEPLYCELLSSHLLWDCTGASSSIAAPRSSHTAPPENHSTTPTAAPKPKPKAKGKFRKKKQSNIPEGSVYCYICHKHLPAIEMASHQTSKKHTKKAAKRAAKKAAKAMATTTATTAKNPKPKRKPKPKQMNIPNITAASAPYITVSGESFHCKVCSRNRMVAGMDGHVKSGKHRKNLAAVLAGQALGGTPASAIAPTPPASREGKLYCEPCKSYKTPAAMEQHCLSQKHMNNTATVRVANPLPQMQTQFP</sequence>
<feature type="compositionally biased region" description="Acidic residues" evidence="2">
    <location>
        <begin position="92"/>
        <end position="142"/>
    </location>
</feature>
<keyword evidence="1" id="KW-0862">Zinc</keyword>
<evidence type="ECO:0000259" key="3">
    <source>
        <dbReference type="SMART" id="SM00451"/>
    </source>
</evidence>
<accession>A0ABR3GMC1</accession>
<feature type="domain" description="U1-type" evidence="3">
    <location>
        <begin position="468"/>
        <end position="501"/>
    </location>
</feature>
<feature type="region of interest" description="Disordered" evidence="2">
    <location>
        <begin position="509"/>
        <end position="533"/>
    </location>
</feature>
<evidence type="ECO:0000256" key="2">
    <source>
        <dbReference type="SAM" id="MobiDB-lite"/>
    </source>
</evidence>
<name>A0ABR3GMC1_9PEZI</name>
<dbReference type="EMBL" id="JBBBZM010000041">
    <property type="protein sequence ID" value="KAL0636927.1"/>
    <property type="molecule type" value="Genomic_DNA"/>
</dbReference>
<feature type="compositionally biased region" description="Gly residues" evidence="2">
    <location>
        <begin position="67"/>
        <end position="80"/>
    </location>
</feature>
<gene>
    <name evidence="4" type="ORF">Q9L58_004029</name>
</gene>
<protein>
    <recommendedName>
        <fullName evidence="3">U1-type domain-containing protein</fullName>
    </recommendedName>
</protein>